<keyword evidence="1" id="KW-1133">Transmembrane helix</keyword>
<feature type="transmembrane region" description="Helical" evidence="1">
    <location>
        <begin position="167"/>
        <end position="188"/>
    </location>
</feature>
<dbReference type="Proteomes" id="UP000216961">
    <property type="component" value="Unassembled WGS sequence"/>
</dbReference>
<dbReference type="EMBL" id="NPBQ01000148">
    <property type="protein sequence ID" value="PAD80635.1"/>
    <property type="molecule type" value="Genomic_DNA"/>
</dbReference>
<feature type="transmembrane region" description="Helical" evidence="1">
    <location>
        <begin position="144"/>
        <end position="161"/>
    </location>
</feature>
<protein>
    <submittedName>
        <fullName evidence="2">Uncharacterized protein</fullName>
    </submittedName>
</protein>
<keyword evidence="1" id="KW-0812">Transmembrane</keyword>
<comment type="caution">
    <text evidence="2">The sequence shown here is derived from an EMBL/GenBank/DDBJ whole genome shotgun (WGS) entry which is preliminary data.</text>
</comment>
<dbReference type="AlphaFoldDB" id="A0AA91TMH3"/>
<keyword evidence="1" id="KW-0472">Membrane</keyword>
<name>A0AA91TMH3_NIACI</name>
<feature type="transmembrane region" description="Helical" evidence="1">
    <location>
        <begin position="27"/>
        <end position="49"/>
    </location>
</feature>
<reference evidence="2 3" key="1">
    <citation type="submission" date="2017-07" db="EMBL/GenBank/DDBJ databases">
        <title>Isolation and whole genome analysis of endospore-forming bacteria from heroin.</title>
        <authorList>
            <person name="Kalinowski J."/>
            <person name="Ahrens B."/>
            <person name="Al-Dilaimi A."/>
            <person name="Winkler A."/>
            <person name="Wibberg D."/>
            <person name="Schleenbecker U."/>
            <person name="Ruckert C."/>
            <person name="Wolfel R."/>
            <person name="Grass G."/>
        </authorList>
    </citation>
    <scope>NUCLEOTIDE SEQUENCE [LARGE SCALE GENOMIC DNA]</scope>
    <source>
        <strain evidence="2 3">7521-2</strain>
    </source>
</reference>
<evidence type="ECO:0000313" key="2">
    <source>
        <dbReference type="EMBL" id="PAD80635.1"/>
    </source>
</evidence>
<gene>
    <name evidence="2" type="ORF">CHH57_24035</name>
</gene>
<evidence type="ECO:0000313" key="3">
    <source>
        <dbReference type="Proteomes" id="UP000216961"/>
    </source>
</evidence>
<evidence type="ECO:0000256" key="1">
    <source>
        <dbReference type="SAM" id="Phobius"/>
    </source>
</evidence>
<organism evidence="2 3">
    <name type="scientific">Niallia circulans</name>
    <name type="common">Bacillus circulans</name>
    <dbReference type="NCBI Taxonomy" id="1397"/>
    <lineage>
        <taxon>Bacteria</taxon>
        <taxon>Bacillati</taxon>
        <taxon>Bacillota</taxon>
        <taxon>Bacilli</taxon>
        <taxon>Bacillales</taxon>
        <taxon>Bacillaceae</taxon>
        <taxon>Niallia</taxon>
    </lineage>
</organism>
<accession>A0AA91TMH3</accession>
<sequence>MVNLLFIVIFVLGLVESIHTGDFKGIYIFIMLGILVIVNLLMFILIKLLGKGIDYILRKYDQRKMKNYNMLEWMGEAIWLDLYHDLAKKKVFDRHNISNNYNDIKEIVKEKYKSEKELRSLELYLEVRNESQVLKTLNTVTQTTLVAIITSSLVSFMNGMITLKSSGVIYLVIFMVVWIMLMIAINYFSKEMSKDKLLLKLVKECISEIAST</sequence>
<proteinExistence type="predicted"/>